<reference evidence="1 2" key="1">
    <citation type="submission" date="2018-08" db="EMBL/GenBank/DDBJ databases">
        <title>Aphanomyces genome sequencing and annotation.</title>
        <authorList>
            <person name="Minardi D."/>
            <person name="Oidtmann B."/>
            <person name="Van Der Giezen M."/>
            <person name="Studholme D.J."/>
        </authorList>
    </citation>
    <scope>NUCLEOTIDE SEQUENCE [LARGE SCALE GENOMIC DNA]</scope>
    <source>
        <strain evidence="1 2">NJM0002</strain>
    </source>
</reference>
<dbReference type="AlphaFoldDB" id="A0A418ATL2"/>
<evidence type="ECO:0000313" key="1">
    <source>
        <dbReference type="EMBL" id="RHY28705.1"/>
    </source>
</evidence>
<dbReference type="EMBL" id="QUSY01000542">
    <property type="protein sequence ID" value="RHY28705.1"/>
    <property type="molecule type" value="Genomic_DNA"/>
</dbReference>
<name>A0A418ATL2_9STRA</name>
<protein>
    <submittedName>
        <fullName evidence="1">Uncharacterized protein</fullName>
    </submittedName>
</protein>
<organism evidence="1 2">
    <name type="scientific">Aphanomyces invadans</name>
    <dbReference type="NCBI Taxonomy" id="157072"/>
    <lineage>
        <taxon>Eukaryota</taxon>
        <taxon>Sar</taxon>
        <taxon>Stramenopiles</taxon>
        <taxon>Oomycota</taxon>
        <taxon>Saprolegniomycetes</taxon>
        <taxon>Saprolegniales</taxon>
        <taxon>Verrucalvaceae</taxon>
        <taxon>Aphanomyces</taxon>
    </lineage>
</organism>
<gene>
    <name evidence="1" type="ORF">DYB32_006940</name>
</gene>
<accession>A0A418ATL2</accession>
<sequence length="313" mass="34119">MHAACPTQYSSYKAVVTVSQCTSKDVAMCIVDGQCNEIPPADGATFSFDGQNVRVGQPFDGLIAELPATAVSGDFTYSSVDVGDLSRNSQLKSLYESLLWTVRYLMYYAQIILPHEPRQPEQCKAPNVPDHSERFSLGPLRGGSSDHVLNDFGDVLYKSFARTDGDTCATNNHLTIVHVAKAGTWALPMVCMLMADDSNSSSPAGTPKDVREFIPMATSMVDAFQLHSSHITPSTLAAWIPTHAPLLHTVWGCGGDECKLAQHHYRADTAELINRARKVDKAQFAGNAFDREMFLSKTFSSGADGIRLADDEH</sequence>
<comment type="caution">
    <text evidence="1">The sequence shown here is derived from an EMBL/GenBank/DDBJ whole genome shotgun (WGS) entry which is preliminary data.</text>
</comment>
<evidence type="ECO:0000313" key="2">
    <source>
        <dbReference type="Proteomes" id="UP000285060"/>
    </source>
</evidence>
<dbReference type="VEuPathDB" id="FungiDB:H310_11275"/>
<proteinExistence type="predicted"/>
<dbReference type="Proteomes" id="UP000285060">
    <property type="component" value="Unassembled WGS sequence"/>
</dbReference>
<keyword evidence="2" id="KW-1185">Reference proteome</keyword>